<reference evidence="9" key="1">
    <citation type="submission" date="2020-12" db="EMBL/GenBank/DDBJ databases">
        <authorList>
            <person name="Hahn C.J."/>
            <person name="Laso-Perez R."/>
            <person name="Vulcano F."/>
            <person name="Vaziourakis K.-M."/>
            <person name="Stokke R."/>
            <person name="Steen I.H."/>
            <person name="Teske A."/>
            <person name="Boetius A."/>
            <person name="Liebeke M."/>
            <person name="Amann R."/>
            <person name="Knittel K."/>
        </authorList>
    </citation>
    <scope>NUCLEOTIDE SEQUENCE</scope>
    <source>
        <strain evidence="9">Gfbio:c6db26ca-90af-429b-aeed-0e3e8aed0b5e:GoM-Arc1_AMV-AAA_792_C10</strain>
    </source>
</reference>
<dbReference type="InterPro" id="IPR002847">
    <property type="entry name" value="F420-0_gamma-glut_ligase-dom"/>
</dbReference>
<dbReference type="EMBL" id="CAJHZY010000050">
    <property type="protein sequence ID" value="CAD7767065.1"/>
    <property type="molecule type" value="Genomic_DNA"/>
</dbReference>
<name>A0A812A2P5_9EURY</name>
<dbReference type="PANTHER" id="PTHR47917">
    <property type="match status" value="1"/>
</dbReference>
<dbReference type="AlphaFoldDB" id="A0A812A2P5"/>
<evidence type="ECO:0000313" key="9">
    <source>
        <dbReference type="EMBL" id="CAD7767065.1"/>
    </source>
</evidence>
<organism evidence="9 10">
    <name type="scientific">Candidatus Argoarchaeum ethanivorans</name>
    <dbReference type="NCBI Taxonomy" id="2608793"/>
    <lineage>
        <taxon>Archaea</taxon>
        <taxon>Methanobacteriati</taxon>
        <taxon>Methanobacteriota</taxon>
        <taxon>Stenosarchaea group</taxon>
        <taxon>Methanomicrobia</taxon>
        <taxon>Methanosarcinales</taxon>
        <taxon>Methanosarcinales incertae sedis</taxon>
        <taxon>GOM Arc I cluster</taxon>
        <taxon>Candidatus Argoarchaeum</taxon>
    </lineage>
</organism>
<dbReference type="NCBIfam" id="NF009809">
    <property type="entry name" value="PRK13293.1"/>
    <property type="match status" value="1"/>
</dbReference>
<keyword evidence="4" id="KW-0460">Magnesium</keyword>
<dbReference type="GO" id="GO:0052618">
    <property type="term" value="F:coenzyme F420-0:L-glutamate ligase activity"/>
    <property type="evidence" value="ECO:0007669"/>
    <property type="project" value="UniProtKB-EC"/>
</dbReference>
<dbReference type="Gene3D" id="3.30.1330.100">
    <property type="entry name" value="CofE-like"/>
    <property type="match status" value="1"/>
</dbReference>
<dbReference type="NCBIfam" id="TIGR01916">
    <property type="entry name" value="F420_cofE"/>
    <property type="match status" value="1"/>
</dbReference>
<keyword evidence="6" id="KW-0342">GTP-binding</keyword>
<dbReference type="SUPFAM" id="SSF144010">
    <property type="entry name" value="CofE-like"/>
    <property type="match status" value="1"/>
</dbReference>
<keyword evidence="7" id="KW-0464">Manganese</keyword>
<evidence type="ECO:0000256" key="3">
    <source>
        <dbReference type="ARBA" id="ARBA00022741"/>
    </source>
</evidence>
<dbReference type="Proteomes" id="UP000614580">
    <property type="component" value="Unassembled WGS sequence"/>
</dbReference>
<feature type="domain" description="Coenzyme F420:L-glutamate ligase-like" evidence="8">
    <location>
        <begin position="20"/>
        <end position="230"/>
    </location>
</feature>
<dbReference type="InterPro" id="IPR008225">
    <property type="entry name" value="F420-0_g-glutamyl_ligase"/>
</dbReference>
<dbReference type="GO" id="GO:0046872">
    <property type="term" value="F:metal ion binding"/>
    <property type="evidence" value="ECO:0007669"/>
    <property type="project" value="UniProtKB-KW"/>
</dbReference>
<proteinExistence type="predicted"/>
<keyword evidence="2" id="KW-0479">Metal-binding</keyword>
<keyword evidence="1 9" id="KW-0436">Ligase</keyword>
<evidence type="ECO:0000256" key="5">
    <source>
        <dbReference type="ARBA" id="ARBA00022958"/>
    </source>
</evidence>
<evidence type="ECO:0000259" key="8">
    <source>
        <dbReference type="Pfam" id="PF01996"/>
    </source>
</evidence>
<dbReference type="Gene3D" id="3.90.1660.10">
    <property type="entry name" value="CofE-like domain"/>
    <property type="match status" value="1"/>
</dbReference>
<gene>
    <name evidence="9" type="primary">cofE</name>
    <name evidence="9" type="ORF">DNFNHJIP_00471</name>
</gene>
<sequence length="267" mass="29134">MGRCLLRPLMNVCCYTLNNVPLIKKGDDIARIIVGRTELKEKDVVVISSSIVAKAEQGLVHLDNYKPTTHAIEIAERNDADPRFVQAVLDNSKEILIESPFLLVELEGGHICVNAGIDVSNTGENDSVTLLPADADDSARQIQGQLKELTGVNTGVVIIDTNGRAFRNGQTGVAIGASGIQAMHDWRGSFDLFGRTLEVKYEAILDEVAGFANLLMDEGDGGTPIVVIQGLDLLSKKKSITELFRKPEEDIIRKALKRQKEITSINE</sequence>
<protein>
    <submittedName>
        <fullName evidence="9">Coenzyme F420:L-glutamate ligase</fullName>
        <ecNumber evidence="9">6.3.2.31</ecNumber>
    </submittedName>
</protein>
<accession>A0A812A2P5</accession>
<dbReference type="Pfam" id="PF01996">
    <property type="entry name" value="F420_ligase"/>
    <property type="match status" value="1"/>
</dbReference>
<comment type="caution">
    <text evidence="9">The sequence shown here is derived from an EMBL/GenBank/DDBJ whole genome shotgun (WGS) entry which is preliminary data.</text>
</comment>
<evidence type="ECO:0000256" key="6">
    <source>
        <dbReference type="ARBA" id="ARBA00023134"/>
    </source>
</evidence>
<dbReference type="PANTHER" id="PTHR47917:SF1">
    <property type="entry name" value="COENZYME F420:L-GLUTAMATE LIGASE"/>
    <property type="match status" value="1"/>
</dbReference>
<keyword evidence="5" id="KW-0630">Potassium</keyword>
<evidence type="ECO:0000256" key="7">
    <source>
        <dbReference type="ARBA" id="ARBA00023211"/>
    </source>
</evidence>
<evidence type="ECO:0000256" key="4">
    <source>
        <dbReference type="ARBA" id="ARBA00022842"/>
    </source>
</evidence>
<evidence type="ECO:0000313" key="10">
    <source>
        <dbReference type="Proteomes" id="UP000614580"/>
    </source>
</evidence>
<evidence type="ECO:0000256" key="1">
    <source>
        <dbReference type="ARBA" id="ARBA00022598"/>
    </source>
</evidence>
<keyword evidence="3" id="KW-0547">Nucleotide-binding</keyword>
<dbReference type="GO" id="GO:0005525">
    <property type="term" value="F:GTP binding"/>
    <property type="evidence" value="ECO:0007669"/>
    <property type="project" value="UniProtKB-KW"/>
</dbReference>
<dbReference type="EC" id="6.3.2.31" evidence="9"/>
<evidence type="ECO:0000256" key="2">
    <source>
        <dbReference type="ARBA" id="ARBA00022723"/>
    </source>
</evidence>